<dbReference type="PANTHER" id="PTHR12224:SF0">
    <property type="entry name" value="BETA-1,4-MANNOSYL-GLYCOPROTEIN 4-BETA-N-ACETYLGLUCOSAMINYLTRANSFERASE"/>
    <property type="match status" value="1"/>
</dbReference>
<dbReference type="GO" id="GO:0016020">
    <property type="term" value="C:membrane"/>
    <property type="evidence" value="ECO:0007669"/>
    <property type="project" value="InterPro"/>
</dbReference>
<dbReference type="GO" id="GO:0006044">
    <property type="term" value="P:N-acetylglucosamine metabolic process"/>
    <property type="evidence" value="ECO:0007669"/>
    <property type="project" value="TreeGrafter"/>
</dbReference>
<dbReference type="AlphaFoldDB" id="A0A182IN85"/>
<proteinExistence type="predicted"/>
<sequence length="602" mass="68247">MSPGGKRKLDVRLFLWGLFLLQISLICLFLLFGSLLVSTAVDDTDGQTAEQLVGTDVHGQKSSYVQRRPGQALSDWSPFRVRFIPNRTTAAAVVIASSEKRAATIGLSNSLQQQHESQAAWASQGIEQDDGQLLKRKQLHPRHPKYRPWIQRVMPRPERAEKYFRTISYVDWHGTRKRRLCFIEGTRGSALVTSMDQQNSKGNNNETEPIDTGIEGVVGNGKELRNAKGKPNSADTSVEDSDGSVVTVGEDAIGRCRCNPQWHGTDCGQPEVIWRAFITSKIPPRDQMAGPRAVGRNVFYIVQSTFISVEVLEVQLMELADQVSLFVLCDQTRNSSAPLSKDVSIADHVEGTDFLRTIRDRLLIVSDATCSGRNVFRKLQKYTTKGSIRADDIVLLSGTDEILNRKAVAYLRWYDNWPQPVRFRLKHNVYGFFWQHAGNRTIIGSAAVQVGTLREVYGSDPDRLLAIDKPVMLIGDLNHFGGWYCRRCYQPGSIVQYFEHRAGLLTTVPRAHDSKVDKTHDPPLFLPDPKRTKVLNEEYVQQAIAAGKDLEDDERVLERLSRRTDKYYQPEYVRENGWKFDNIVLNLFARWEDNLAEDDYFS</sequence>
<dbReference type="GO" id="GO:0003830">
    <property type="term" value="F:beta-1,4-mannosylglycoprotein 4-beta-N-acetylglucosaminyltransferase activity"/>
    <property type="evidence" value="ECO:0007669"/>
    <property type="project" value="InterPro"/>
</dbReference>
<dbReference type="VEuPathDB" id="VectorBase:AATE002313"/>
<name>A0A182IN85_ANOAO</name>
<protein>
    <submittedName>
        <fullName evidence="1">Uncharacterized protein</fullName>
    </submittedName>
</protein>
<dbReference type="STRING" id="41427.A0A182IN85"/>
<dbReference type="InterPro" id="IPR006813">
    <property type="entry name" value="Glyco_trans_17"/>
</dbReference>
<dbReference type="EnsemblMetazoa" id="AATE002313-RA">
    <property type="protein sequence ID" value="AATE002313-PA.1"/>
    <property type="gene ID" value="AATE002313"/>
</dbReference>
<dbReference type="Pfam" id="PF04724">
    <property type="entry name" value="Glyco_transf_17"/>
    <property type="match status" value="1"/>
</dbReference>
<accession>A0A182IN85</accession>
<organism evidence="1">
    <name type="scientific">Anopheles atroparvus</name>
    <name type="common">European mosquito</name>
    <dbReference type="NCBI Taxonomy" id="41427"/>
    <lineage>
        <taxon>Eukaryota</taxon>
        <taxon>Metazoa</taxon>
        <taxon>Ecdysozoa</taxon>
        <taxon>Arthropoda</taxon>
        <taxon>Hexapoda</taxon>
        <taxon>Insecta</taxon>
        <taxon>Pterygota</taxon>
        <taxon>Neoptera</taxon>
        <taxon>Endopterygota</taxon>
        <taxon>Diptera</taxon>
        <taxon>Nematocera</taxon>
        <taxon>Culicoidea</taxon>
        <taxon>Culicidae</taxon>
        <taxon>Anophelinae</taxon>
        <taxon>Anopheles</taxon>
    </lineage>
</organism>
<reference evidence="1" key="1">
    <citation type="submission" date="2022-08" db="UniProtKB">
        <authorList>
            <consortium name="EnsemblMetazoa"/>
        </authorList>
    </citation>
    <scope>IDENTIFICATION</scope>
    <source>
        <strain evidence="1">EBRO</strain>
    </source>
</reference>
<evidence type="ECO:0000313" key="1">
    <source>
        <dbReference type="EnsemblMetazoa" id="AATE002313-PA.1"/>
    </source>
</evidence>
<dbReference type="PANTHER" id="PTHR12224">
    <property type="entry name" value="BETA-1,4-MANNOSYL-GLYCOPROTEIN BETA-1,4-N-ACETYLGLUCOSAMINYL-TRANSFERASE"/>
    <property type="match status" value="1"/>
</dbReference>